<dbReference type="EMBL" id="MU004288">
    <property type="protein sequence ID" value="KAF2662845.1"/>
    <property type="molecule type" value="Genomic_DNA"/>
</dbReference>
<keyword evidence="3" id="KW-1185">Reference proteome</keyword>
<organism evidence="2 3">
    <name type="scientific">Lophiostoma macrostomum CBS 122681</name>
    <dbReference type="NCBI Taxonomy" id="1314788"/>
    <lineage>
        <taxon>Eukaryota</taxon>
        <taxon>Fungi</taxon>
        <taxon>Dikarya</taxon>
        <taxon>Ascomycota</taxon>
        <taxon>Pezizomycotina</taxon>
        <taxon>Dothideomycetes</taxon>
        <taxon>Pleosporomycetidae</taxon>
        <taxon>Pleosporales</taxon>
        <taxon>Lophiostomataceae</taxon>
        <taxon>Lophiostoma</taxon>
    </lineage>
</organism>
<accession>A0A6A6TS14</accession>
<feature type="compositionally biased region" description="Basic and acidic residues" evidence="1">
    <location>
        <begin position="142"/>
        <end position="164"/>
    </location>
</feature>
<feature type="compositionally biased region" description="Polar residues" evidence="1">
    <location>
        <begin position="15"/>
        <end position="28"/>
    </location>
</feature>
<dbReference type="Proteomes" id="UP000799324">
    <property type="component" value="Unassembled WGS sequence"/>
</dbReference>
<feature type="region of interest" description="Disordered" evidence="1">
    <location>
        <begin position="15"/>
        <end position="179"/>
    </location>
</feature>
<gene>
    <name evidence="2" type="ORF">K491DRAFT_709505</name>
</gene>
<proteinExistence type="predicted"/>
<protein>
    <submittedName>
        <fullName evidence="2">Uncharacterized protein</fullName>
    </submittedName>
</protein>
<name>A0A6A6TS14_9PLEO</name>
<sequence>MGAIRRPFLRDVTTISNHTSRSFHQSARLSEGGSNDPGPRSDASAPRQTLRTRSNAAFRKLDNLAGDAISTRTSPEQPSRPLIRRVVEERVQPNLSRPNPPGGPPGTMVRAPAQLRLSPAGPTGLRRGPPNARGRGGAPARDGQRQRSGENNPRRRERKPDAPNKKKGQTNQSVDATLNDGMVRNLLRLQRLEWDRVPYEPKYGQGSKAALDLVEEGKMMFAGQPPKTKKEPSRLHRTIGVVGMHGI</sequence>
<evidence type="ECO:0000256" key="1">
    <source>
        <dbReference type="SAM" id="MobiDB-lite"/>
    </source>
</evidence>
<evidence type="ECO:0000313" key="3">
    <source>
        <dbReference type="Proteomes" id="UP000799324"/>
    </source>
</evidence>
<evidence type="ECO:0000313" key="2">
    <source>
        <dbReference type="EMBL" id="KAF2662845.1"/>
    </source>
</evidence>
<dbReference type="AlphaFoldDB" id="A0A6A6TS14"/>
<reference evidence="2" key="1">
    <citation type="journal article" date="2020" name="Stud. Mycol.">
        <title>101 Dothideomycetes genomes: a test case for predicting lifestyles and emergence of pathogens.</title>
        <authorList>
            <person name="Haridas S."/>
            <person name="Albert R."/>
            <person name="Binder M."/>
            <person name="Bloem J."/>
            <person name="Labutti K."/>
            <person name="Salamov A."/>
            <person name="Andreopoulos B."/>
            <person name="Baker S."/>
            <person name="Barry K."/>
            <person name="Bills G."/>
            <person name="Bluhm B."/>
            <person name="Cannon C."/>
            <person name="Castanera R."/>
            <person name="Culley D."/>
            <person name="Daum C."/>
            <person name="Ezra D."/>
            <person name="Gonzalez J."/>
            <person name="Henrissat B."/>
            <person name="Kuo A."/>
            <person name="Liang C."/>
            <person name="Lipzen A."/>
            <person name="Lutzoni F."/>
            <person name="Magnuson J."/>
            <person name="Mondo S."/>
            <person name="Nolan M."/>
            <person name="Ohm R."/>
            <person name="Pangilinan J."/>
            <person name="Park H.-J."/>
            <person name="Ramirez L."/>
            <person name="Alfaro M."/>
            <person name="Sun H."/>
            <person name="Tritt A."/>
            <person name="Yoshinaga Y."/>
            <person name="Zwiers L.-H."/>
            <person name="Turgeon B."/>
            <person name="Goodwin S."/>
            <person name="Spatafora J."/>
            <person name="Crous P."/>
            <person name="Grigoriev I."/>
        </authorList>
    </citation>
    <scope>NUCLEOTIDE SEQUENCE</scope>
    <source>
        <strain evidence="2">CBS 122681</strain>
    </source>
</reference>
<feature type="compositionally biased region" description="Low complexity" evidence="1">
    <location>
        <begin position="124"/>
        <end position="141"/>
    </location>
</feature>
<dbReference type="OrthoDB" id="3797824at2759"/>
<feature type="compositionally biased region" description="Polar residues" evidence="1">
    <location>
        <begin position="46"/>
        <end position="55"/>
    </location>
</feature>